<evidence type="ECO:0000256" key="3">
    <source>
        <dbReference type="ARBA" id="ARBA00022801"/>
    </source>
</evidence>
<sequence>MVRVLFVCLGNICRSPMAEAIFRDLVQREQLEDKIQVDSCGTGSWHLGESPHSGTKDILHEQGISFDGIISRLLKEEDYKQFDYMVAMDQHNFTALQRSNNHDEAVIVKLMEFVENIEEEDIPDPYYTGDFNQTYRLVLEGCHGLLQFLKEKHYLDQRRDTNG</sequence>
<evidence type="ECO:0000313" key="8">
    <source>
        <dbReference type="Proteomes" id="UP001597041"/>
    </source>
</evidence>
<dbReference type="GO" id="GO:0004725">
    <property type="term" value="F:protein tyrosine phosphatase activity"/>
    <property type="evidence" value="ECO:0007669"/>
    <property type="project" value="UniProtKB-EC"/>
</dbReference>
<dbReference type="EC" id="3.1.3.48" evidence="2"/>
<comment type="caution">
    <text evidence="7">The sequence shown here is derived from an EMBL/GenBank/DDBJ whole genome shotgun (WGS) entry which is preliminary data.</text>
</comment>
<feature type="domain" description="Phosphotyrosine protein phosphatase I" evidence="6">
    <location>
        <begin position="2"/>
        <end position="148"/>
    </location>
</feature>
<evidence type="ECO:0000256" key="1">
    <source>
        <dbReference type="ARBA" id="ARBA00011063"/>
    </source>
</evidence>
<comment type="catalytic activity">
    <reaction evidence="5">
        <text>O-phospho-L-tyrosyl-[protein] + H2O = L-tyrosyl-[protein] + phosphate</text>
        <dbReference type="Rhea" id="RHEA:10684"/>
        <dbReference type="Rhea" id="RHEA-COMP:10136"/>
        <dbReference type="Rhea" id="RHEA-COMP:20101"/>
        <dbReference type="ChEBI" id="CHEBI:15377"/>
        <dbReference type="ChEBI" id="CHEBI:43474"/>
        <dbReference type="ChEBI" id="CHEBI:46858"/>
        <dbReference type="ChEBI" id="CHEBI:61978"/>
        <dbReference type="EC" id="3.1.3.48"/>
    </reaction>
</comment>
<dbReference type="EMBL" id="JBHTKK010000020">
    <property type="protein sequence ID" value="MFD1067279.1"/>
    <property type="molecule type" value="Genomic_DNA"/>
</dbReference>
<dbReference type="Gene3D" id="3.40.50.2300">
    <property type="match status" value="1"/>
</dbReference>
<dbReference type="PANTHER" id="PTHR11717:SF7">
    <property type="entry name" value="LOW MOLECULAR WEIGHT PHOSPHOTYROSINE PROTEIN PHOSPHATASE"/>
    <property type="match status" value="1"/>
</dbReference>
<dbReference type="InterPro" id="IPR023485">
    <property type="entry name" value="Ptyr_pPase"/>
</dbReference>
<reference evidence="8" key="1">
    <citation type="journal article" date="2019" name="Int. J. Syst. Evol. Microbiol.">
        <title>The Global Catalogue of Microorganisms (GCM) 10K type strain sequencing project: providing services to taxonomists for standard genome sequencing and annotation.</title>
        <authorList>
            <consortium name="The Broad Institute Genomics Platform"/>
            <consortium name="The Broad Institute Genome Sequencing Center for Infectious Disease"/>
            <person name="Wu L."/>
            <person name="Ma J."/>
        </authorList>
    </citation>
    <scope>NUCLEOTIDE SEQUENCE [LARGE SCALE GENOMIC DNA]</scope>
    <source>
        <strain evidence="8">CCUG 56608</strain>
    </source>
</reference>
<dbReference type="CDD" id="cd16343">
    <property type="entry name" value="LMWPTP"/>
    <property type="match status" value="1"/>
</dbReference>
<keyword evidence="3 7" id="KW-0378">Hydrolase</keyword>
<dbReference type="SMART" id="SM00226">
    <property type="entry name" value="LMWPc"/>
    <property type="match status" value="1"/>
</dbReference>
<keyword evidence="4" id="KW-0904">Protein phosphatase</keyword>
<dbReference type="PRINTS" id="PR00719">
    <property type="entry name" value="LMWPTPASE"/>
</dbReference>
<keyword evidence="8" id="KW-1185">Reference proteome</keyword>
<name>A0ABW3NIP1_9BACI</name>
<comment type="similarity">
    <text evidence="1">Belongs to the low molecular weight phosphotyrosine protein phosphatase family.</text>
</comment>
<gene>
    <name evidence="7" type="ORF">ACFQ19_14825</name>
</gene>
<dbReference type="PANTHER" id="PTHR11717">
    <property type="entry name" value="LOW MOLECULAR WEIGHT PROTEIN TYROSINE PHOSPHATASE"/>
    <property type="match status" value="1"/>
</dbReference>
<dbReference type="Pfam" id="PF01451">
    <property type="entry name" value="LMWPc"/>
    <property type="match status" value="1"/>
</dbReference>
<evidence type="ECO:0000259" key="6">
    <source>
        <dbReference type="SMART" id="SM00226"/>
    </source>
</evidence>
<dbReference type="InterPro" id="IPR036196">
    <property type="entry name" value="Ptyr_pPase_sf"/>
</dbReference>
<evidence type="ECO:0000256" key="4">
    <source>
        <dbReference type="ARBA" id="ARBA00022912"/>
    </source>
</evidence>
<protein>
    <recommendedName>
        <fullName evidence="2">protein-tyrosine-phosphatase</fullName>
        <ecNumber evidence="2">3.1.3.48</ecNumber>
    </recommendedName>
</protein>
<dbReference type="RefSeq" id="WP_379593369.1">
    <property type="nucleotide sequence ID" value="NZ_JBHTKK010000020.1"/>
</dbReference>
<evidence type="ECO:0000256" key="5">
    <source>
        <dbReference type="ARBA" id="ARBA00051722"/>
    </source>
</evidence>
<proteinExistence type="inferred from homology"/>
<evidence type="ECO:0000256" key="2">
    <source>
        <dbReference type="ARBA" id="ARBA00013064"/>
    </source>
</evidence>
<organism evidence="7 8">
    <name type="scientific">Oceanobacillus locisalsi</name>
    <dbReference type="NCBI Taxonomy" id="546107"/>
    <lineage>
        <taxon>Bacteria</taxon>
        <taxon>Bacillati</taxon>
        <taxon>Bacillota</taxon>
        <taxon>Bacilli</taxon>
        <taxon>Bacillales</taxon>
        <taxon>Bacillaceae</taxon>
        <taxon>Oceanobacillus</taxon>
    </lineage>
</organism>
<dbReference type="InterPro" id="IPR017867">
    <property type="entry name" value="Tyr_phospatase_low_mol_wt"/>
</dbReference>
<dbReference type="InterPro" id="IPR050438">
    <property type="entry name" value="LMW_PTPase"/>
</dbReference>
<dbReference type="SUPFAM" id="SSF52788">
    <property type="entry name" value="Phosphotyrosine protein phosphatases I"/>
    <property type="match status" value="1"/>
</dbReference>
<accession>A0ABW3NIP1</accession>
<dbReference type="Proteomes" id="UP001597041">
    <property type="component" value="Unassembled WGS sequence"/>
</dbReference>
<evidence type="ECO:0000313" key="7">
    <source>
        <dbReference type="EMBL" id="MFD1067279.1"/>
    </source>
</evidence>